<evidence type="ECO:0000256" key="3">
    <source>
        <dbReference type="RuleBase" id="RU003560"/>
    </source>
</evidence>
<organism evidence="4 5">
    <name type="scientific">Tahibacter soli</name>
    <dbReference type="NCBI Taxonomy" id="2983605"/>
    <lineage>
        <taxon>Bacteria</taxon>
        <taxon>Pseudomonadati</taxon>
        <taxon>Pseudomonadota</taxon>
        <taxon>Gammaproteobacteria</taxon>
        <taxon>Lysobacterales</taxon>
        <taxon>Rhodanobacteraceae</taxon>
        <taxon>Tahibacter</taxon>
    </lineage>
</organism>
<dbReference type="SUPFAM" id="SSF53383">
    <property type="entry name" value="PLP-dependent transferases"/>
    <property type="match status" value="1"/>
</dbReference>
<dbReference type="Gene3D" id="3.90.1150.10">
    <property type="entry name" value="Aspartate Aminotransferase, domain 1"/>
    <property type="match status" value="1"/>
</dbReference>
<proteinExistence type="inferred from homology"/>
<dbReference type="GO" id="GO:0030170">
    <property type="term" value="F:pyridoxal phosphate binding"/>
    <property type="evidence" value="ECO:0007669"/>
    <property type="project" value="InterPro"/>
</dbReference>
<dbReference type="AlphaFoldDB" id="A0A9X4BGY2"/>
<gene>
    <name evidence="4" type="ORF">OD750_012920</name>
</gene>
<keyword evidence="5" id="KW-1185">Reference proteome</keyword>
<dbReference type="Proteomes" id="UP001139971">
    <property type="component" value="Unassembled WGS sequence"/>
</dbReference>
<comment type="similarity">
    <text evidence="1 3">Belongs to the class-III pyridoxal-phosphate-dependent aminotransferase family.</text>
</comment>
<dbReference type="RefSeq" id="WP_263545647.1">
    <property type="nucleotide sequence ID" value="NZ_JAOVZO020000017.1"/>
</dbReference>
<dbReference type="InterPro" id="IPR015421">
    <property type="entry name" value="PyrdxlP-dep_Trfase_major"/>
</dbReference>
<dbReference type="InterPro" id="IPR005814">
    <property type="entry name" value="Aminotrans_3"/>
</dbReference>
<dbReference type="Gene3D" id="3.40.640.10">
    <property type="entry name" value="Type I PLP-dependent aspartate aminotransferase-like (Major domain)"/>
    <property type="match status" value="1"/>
</dbReference>
<keyword evidence="2 3" id="KW-0663">Pyridoxal phosphate</keyword>
<evidence type="ECO:0000313" key="4">
    <source>
        <dbReference type="EMBL" id="MDC8013440.1"/>
    </source>
</evidence>
<name>A0A9X4BGY2_9GAMM</name>
<dbReference type="PANTHER" id="PTHR43094:SF1">
    <property type="entry name" value="AMINOTRANSFERASE CLASS-III"/>
    <property type="match status" value="1"/>
</dbReference>
<evidence type="ECO:0000256" key="1">
    <source>
        <dbReference type="ARBA" id="ARBA00008954"/>
    </source>
</evidence>
<dbReference type="CDD" id="cd00610">
    <property type="entry name" value="OAT_like"/>
    <property type="match status" value="1"/>
</dbReference>
<evidence type="ECO:0000313" key="5">
    <source>
        <dbReference type="Proteomes" id="UP001139971"/>
    </source>
</evidence>
<dbReference type="Pfam" id="PF00202">
    <property type="entry name" value="Aminotran_3"/>
    <property type="match status" value="1"/>
</dbReference>
<dbReference type="InterPro" id="IPR015424">
    <property type="entry name" value="PyrdxlP-dep_Trfase"/>
</dbReference>
<dbReference type="EMBL" id="JAOVZO020000017">
    <property type="protein sequence ID" value="MDC8013440.1"/>
    <property type="molecule type" value="Genomic_DNA"/>
</dbReference>
<dbReference type="GO" id="GO:0005829">
    <property type="term" value="C:cytosol"/>
    <property type="evidence" value="ECO:0007669"/>
    <property type="project" value="TreeGrafter"/>
</dbReference>
<protein>
    <submittedName>
        <fullName evidence="4">Aspartate aminotransferase family protein</fullName>
    </submittedName>
</protein>
<comment type="caution">
    <text evidence="4">The sequence shown here is derived from an EMBL/GenBank/DDBJ whole genome shotgun (WGS) entry which is preliminary data.</text>
</comment>
<dbReference type="InterPro" id="IPR015422">
    <property type="entry name" value="PyrdxlP-dep_Trfase_small"/>
</dbReference>
<keyword evidence="4" id="KW-0808">Transferase</keyword>
<dbReference type="GO" id="GO:0008483">
    <property type="term" value="F:transaminase activity"/>
    <property type="evidence" value="ECO:0007669"/>
    <property type="project" value="UniProtKB-KW"/>
</dbReference>
<dbReference type="PANTHER" id="PTHR43094">
    <property type="entry name" value="AMINOTRANSFERASE"/>
    <property type="match status" value="1"/>
</dbReference>
<accession>A0A9X4BGY2</accession>
<dbReference type="NCBIfam" id="NF005685">
    <property type="entry name" value="PRK07483.1"/>
    <property type="match status" value="1"/>
</dbReference>
<reference evidence="4" key="1">
    <citation type="submission" date="2023-02" db="EMBL/GenBank/DDBJ databases">
        <title>Tahibacter soli sp. nov. isolated from soil.</title>
        <authorList>
            <person name="Baek J.H."/>
            <person name="Lee J.K."/>
            <person name="Choi D.G."/>
            <person name="Jeon C.O."/>
        </authorList>
    </citation>
    <scope>NUCLEOTIDE SEQUENCE</scope>
    <source>
        <strain evidence="4">BL</strain>
    </source>
</reference>
<sequence>MTAVLQRSLSQRSPLALRGEGPMLVLADGRRIVDASGGAAVACIGHGDARVIQAMTHQAARLAYAHTGFFTSEPAEALAEKLVGHRPGGLSRALFVSSGSEAMEAALKLARQYFVERGEPGRVHAIARRQSYHGATLAALGVGGHRARRALYEALLPVHVSHVSPCFAFHHRRADEDDAAYVARLALELDAEFQRVGPHRVMAFCAETVVGATTGCVAAVPGYFAAMRAVCERYGALLILDEVMCGLGRTGVPHAWEADGVAPDIQTIGKGLGGGYQPIGAVLVGERVVHALWRGSAAFSHGQTYQAHPVACAAALAVQTIVEAEGLIARSRDLGERLQTNLRAALSEHPHVADVRGRGLFVGVEFLADRAARCPFAASDGVAERVKNAALDAGVGVYPGSGTIDGVVGDHVLIAPPFNVPESLVDEIADKFAKAVASAFERVSA</sequence>
<evidence type="ECO:0000256" key="2">
    <source>
        <dbReference type="ARBA" id="ARBA00022898"/>
    </source>
</evidence>
<keyword evidence="4" id="KW-0032">Aminotransferase</keyword>